<dbReference type="InterPro" id="IPR010497">
    <property type="entry name" value="Epoxide_hydro_N"/>
</dbReference>
<dbReference type="GO" id="GO:0097176">
    <property type="term" value="P:epoxide metabolic process"/>
    <property type="evidence" value="ECO:0007669"/>
    <property type="project" value="TreeGrafter"/>
</dbReference>
<dbReference type="PANTHER" id="PTHR21661">
    <property type="entry name" value="EPOXIDE HYDROLASE 1-RELATED"/>
    <property type="match status" value="1"/>
</dbReference>
<feature type="non-terminal residue" evidence="5">
    <location>
        <position position="205"/>
    </location>
</feature>
<name>A0A382BQ08_9ZZZZ</name>
<keyword evidence="2" id="KW-0058">Aromatic hydrocarbons catabolism</keyword>
<protein>
    <recommendedName>
        <fullName evidence="4">Epoxide hydrolase N-terminal domain-containing protein</fullName>
    </recommendedName>
</protein>
<accession>A0A382BQ08</accession>
<feature type="domain" description="Epoxide hydrolase N-terminal" evidence="4">
    <location>
        <begin position="3"/>
        <end position="108"/>
    </location>
</feature>
<evidence type="ECO:0000256" key="2">
    <source>
        <dbReference type="ARBA" id="ARBA00022797"/>
    </source>
</evidence>
<dbReference type="SUPFAM" id="SSF53474">
    <property type="entry name" value="alpha/beta-Hydrolases"/>
    <property type="match status" value="1"/>
</dbReference>
<dbReference type="PANTHER" id="PTHR21661:SF35">
    <property type="entry name" value="EPOXIDE HYDROLASE"/>
    <property type="match status" value="1"/>
</dbReference>
<dbReference type="PRINTS" id="PR00412">
    <property type="entry name" value="EPOXHYDRLASE"/>
</dbReference>
<sequence>MEIESFTPYISEEDLNSLKKRLLDTRWTHTIGEDDWKYGVPNEWLREMVDYWANTWSWEKVAQEMNRYEHFKVEIEGISIHFLRSKGTKTNSIPIILTHGWPWTFWDFREIITPLSSPSEERFPSFDVIVPSLPGFGFSTPLTQAGVDVPTVSYLWNKLMTEVLGYENYAAHGGDWGSLITAHLGHAYSENVVGVHLGLPVVPGL</sequence>
<organism evidence="5">
    <name type="scientific">marine metagenome</name>
    <dbReference type="NCBI Taxonomy" id="408172"/>
    <lineage>
        <taxon>unclassified sequences</taxon>
        <taxon>metagenomes</taxon>
        <taxon>ecological metagenomes</taxon>
    </lineage>
</organism>
<dbReference type="Pfam" id="PF06441">
    <property type="entry name" value="EHN"/>
    <property type="match status" value="1"/>
</dbReference>
<dbReference type="Gene3D" id="3.40.50.1820">
    <property type="entry name" value="alpha/beta hydrolase"/>
    <property type="match status" value="1"/>
</dbReference>
<evidence type="ECO:0000259" key="4">
    <source>
        <dbReference type="Pfam" id="PF06441"/>
    </source>
</evidence>
<dbReference type="AlphaFoldDB" id="A0A382BQ08"/>
<evidence type="ECO:0000313" key="5">
    <source>
        <dbReference type="EMBL" id="SVB15865.1"/>
    </source>
</evidence>
<dbReference type="EMBL" id="UINC01030835">
    <property type="protein sequence ID" value="SVB15865.1"/>
    <property type="molecule type" value="Genomic_DNA"/>
</dbReference>
<gene>
    <name evidence="5" type="ORF">METZ01_LOCUS168719</name>
</gene>
<reference evidence="5" key="1">
    <citation type="submission" date="2018-05" db="EMBL/GenBank/DDBJ databases">
        <authorList>
            <person name="Lanie J.A."/>
            <person name="Ng W.-L."/>
            <person name="Kazmierczak K.M."/>
            <person name="Andrzejewski T.M."/>
            <person name="Davidsen T.M."/>
            <person name="Wayne K.J."/>
            <person name="Tettelin H."/>
            <person name="Glass J.I."/>
            <person name="Rusch D."/>
            <person name="Podicherti R."/>
            <person name="Tsui H.-C.T."/>
            <person name="Winkler M.E."/>
        </authorList>
    </citation>
    <scope>NUCLEOTIDE SEQUENCE</scope>
</reference>
<comment type="similarity">
    <text evidence="1">Belongs to the peptidase S33 family.</text>
</comment>
<dbReference type="GO" id="GO:0004301">
    <property type="term" value="F:epoxide hydrolase activity"/>
    <property type="evidence" value="ECO:0007669"/>
    <property type="project" value="TreeGrafter"/>
</dbReference>
<dbReference type="InterPro" id="IPR000639">
    <property type="entry name" value="Epox_hydrolase-like"/>
</dbReference>
<proteinExistence type="inferred from homology"/>
<dbReference type="InterPro" id="IPR029058">
    <property type="entry name" value="AB_hydrolase_fold"/>
</dbReference>
<keyword evidence="3" id="KW-0378">Hydrolase</keyword>
<evidence type="ECO:0000256" key="3">
    <source>
        <dbReference type="ARBA" id="ARBA00022801"/>
    </source>
</evidence>
<evidence type="ECO:0000256" key="1">
    <source>
        <dbReference type="ARBA" id="ARBA00010088"/>
    </source>
</evidence>